<keyword evidence="1" id="KW-0540">Nuclease</keyword>
<dbReference type="GO" id="GO:0003676">
    <property type="term" value="F:nucleic acid binding"/>
    <property type="evidence" value="ECO:0007669"/>
    <property type="project" value="InterPro"/>
</dbReference>
<evidence type="ECO:0000313" key="11">
    <source>
        <dbReference type="EMBL" id="KAF0748495.1"/>
    </source>
</evidence>
<dbReference type="InterPro" id="IPR012337">
    <property type="entry name" value="RNaseH-like_sf"/>
</dbReference>
<dbReference type="GO" id="GO:0003887">
    <property type="term" value="F:DNA-directed DNA polymerase activity"/>
    <property type="evidence" value="ECO:0007669"/>
    <property type="project" value="UniProtKB-KW"/>
</dbReference>
<evidence type="ECO:0000256" key="1">
    <source>
        <dbReference type="ARBA" id="ARBA00022722"/>
    </source>
</evidence>
<organism evidence="11 12">
    <name type="scientific">Aphanomyces astaci</name>
    <name type="common">Crayfish plague agent</name>
    <dbReference type="NCBI Taxonomy" id="112090"/>
    <lineage>
        <taxon>Eukaryota</taxon>
        <taxon>Sar</taxon>
        <taxon>Stramenopiles</taxon>
        <taxon>Oomycota</taxon>
        <taxon>Saprolegniomycetes</taxon>
        <taxon>Saprolegniales</taxon>
        <taxon>Verrucalvaceae</taxon>
        <taxon>Aphanomyces</taxon>
    </lineage>
</organism>
<keyword evidence="7" id="KW-0695">RNA-directed DNA polymerase</keyword>
<dbReference type="Gene3D" id="3.30.420.10">
    <property type="entry name" value="Ribonuclease H-like superfamily/Ribonuclease H"/>
    <property type="match status" value="1"/>
</dbReference>
<dbReference type="GO" id="GO:0015074">
    <property type="term" value="P:DNA integration"/>
    <property type="evidence" value="ECO:0007669"/>
    <property type="project" value="UniProtKB-KW"/>
</dbReference>
<dbReference type="GO" id="GO:0016787">
    <property type="term" value="F:hydrolase activity"/>
    <property type="evidence" value="ECO:0007669"/>
    <property type="project" value="UniProtKB-KW"/>
</dbReference>
<evidence type="ECO:0000259" key="10">
    <source>
        <dbReference type="PROSITE" id="PS50994"/>
    </source>
</evidence>
<evidence type="ECO:0000256" key="6">
    <source>
        <dbReference type="ARBA" id="ARBA00022908"/>
    </source>
</evidence>
<keyword evidence="8" id="KW-0548">Nucleotidyltransferase</keyword>
<name>A0A6A5AAX9_APHAT</name>
<keyword evidence="3" id="KW-0255">Endonuclease</keyword>
<dbReference type="GO" id="GO:0004519">
    <property type="term" value="F:endonuclease activity"/>
    <property type="evidence" value="ECO:0007669"/>
    <property type="project" value="UniProtKB-KW"/>
</dbReference>
<reference evidence="11 12" key="1">
    <citation type="submission" date="2019-06" db="EMBL/GenBank/DDBJ databases">
        <title>Genomics analysis of Aphanomyces spp. identifies a new class of oomycete effector associated with host adaptation.</title>
        <authorList>
            <person name="Gaulin E."/>
        </authorList>
    </citation>
    <scope>NUCLEOTIDE SEQUENCE [LARGE SCALE GENOMIC DNA]</scope>
    <source>
        <strain evidence="11 12">E</strain>
    </source>
</reference>
<gene>
    <name evidence="11" type="ORF">AaE_007324</name>
</gene>
<dbReference type="SUPFAM" id="SSF53098">
    <property type="entry name" value="Ribonuclease H-like"/>
    <property type="match status" value="1"/>
</dbReference>
<keyword evidence="6" id="KW-0229">DNA integration</keyword>
<evidence type="ECO:0000256" key="9">
    <source>
        <dbReference type="ARBA" id="ARBA00023172"/>
    </source>
</evidence>
<proteinExistence type="predicted"/>
<sequence>MTDNAKEYLDKDLRAYCNSLSIEQLFTNVYSPEENCIAEKPNYTIMNKVRCILQASGMANEYWGEALNYVVYTENRSPTKALGGKTPCEALHGRKPNIEHLRSFGCTAFAFIDRPSAPSWTLERPSACLWDTQVNARAIDSSTWTPTVGLNAVQSSSLKMHRRILRSKCAI</sequence>
<dbReference type="InterPro" id="IPR039537">
    <property type="entry name" value="Retrotran_Ty1/copia-like"/>
</dbReference>
<evidence type="ECO:0000256" key="8">
    <source>
        <dbReference type="ARBA" id="ARBA00022932"/>
    </source>
</evidence>
<evidence type="ECO:0000256" key="4">
    <source>
        <dbReference type="ARBA" id="ARBA00022801"/>
    </source>
</evidence>
<keyword evidence="4" id="KW-0378">Hydrolase</keyword>
<evidence type="ECO:0000256" key="3">
    <source>
        <dbReference type="ARBA" id="ARBA00022759"/>
    </source>
</evidence>
<accession>A0A6A5AAX9</accession>
<keyword evidence="2" id="KW-0479">Metal-binding</keyword>
<evidence type="ECO:0000256" key="5">
    <source>
        <dbReference type="ARBA" id="ARBA00022842"/>
    </source>
</evidence>
<feature type="domain" description="Integrase catalytic" evidence="10">
    <location>
        <begin position="1"/>
        <end position="95"/>
    </location>
</feature>
<comment type="caution">
    <text evidence="11">The sequence shown here is derived from an EMBL/GenBank/DDBJ whole genome shotgun (WGS) entry which is preliminary data.</text>
</comment>
<keyword evidence="5" id="KW-0460">Magnesium</keyword>
<dbReference type="GO" id="GO:0003964">
    <property type="term" value="F:RNA-directed DNA polymerase activity"/>
    <property type="evidence" value="ECO:0007669"/>
    <property type="project" value="UniProtKB-KW"/>
</dbReference>
<evidence type="ECO:0000256" key="7">
    <source>
        <dbReference type="ARBA" id="ARBA00022918"/>
    </source>
</evidence>
<dbReference type="GO" id="GO:0046872">
    <property type="term" value="F:metal ion binding"/>
    <property type="evidence" value="ECO:0007669"/>
    <property type="project" value="UniProtKB-KW"/>
</dbReference>
<keyword evidence="8" id="KW-0239">DNA-directed DNA polymerase</keyword>
<protein>
    <recommendedName>
        <fullName evidence="10">Integrase catalytic domain-containing protein</fullName>
    </recommendedName>
</protein>
<dbReference type="AlphaFoldDB" id="A0A6A5AAX9"/>
<evidence type="ECO:0000256" key="2">
    <source>
        <dbReference type="ARBA" id="ARBA00022723"/>
    </source>
</evidence>
<keyword evidence="9" id="KW-0233">DNA recombination</keyword>
<evidence type="ECO:0000313" key="12">
    <source>
        <dbReference type="Proteomes" id="UP000469452"/>
    </source>
</evidence>
<dbReference type="GO" id="GO:0006310">
    <property type="term" value="P:DNA recombination"/>
    <property type="evidence" value="ECO:0007669"/>
    <property type="project" value="UniProtKB-KW"/>
</dbReference>
<dbReference type="PANTHER" id="PTHR42648">
    <property type="entry name" value="TRANSPOSASE, PUTATIVE-RELATED"/>
    <property type="match status" value="1"/>
</dbReference>
<dbReference type="EMBL" id="VJMI01013145">
    <property type="protein sequence ID" value="KAF0748495.1"/>
    <property type="molecule type" value="Genomic_DNA"/>
</dbReference>
<dbReference type="Proteomes" id="UP000469452">
    <property type="component" value="Unassembled WGS sequence"/>
</dbReference>
<dbReference type="PANTHER" id="PTHR42648:SF11">
    <property type="entry name" value="TRANSPOSON TY4-P GAG-POL POLYPROTEIN"/>
    <property type="match status" value="1"/>
</dbReference>
<keyword evidence="8" id="KW-0808">Transferase</keyword>
<dbReference type="PROSITE" id="PS50994">
    <property type="entry name" value="INTEGRASE"/>
    <property type="match status" value="1"/>
</dbReference>
<dbReference type="InterPro" id="IPR036397">
    <property type="entry name" value="RNaseH_sf"/>
</dbReference>
<dbReference type="InterPro" id="IPR001584">
    <property type="entry name" value="Integrase_cat-core"/>
</dbReference>